<dbReference type="GO" id="GO:0016020">
    <property type="term" value="C:membrane"/>
    <property type="evidence" value="ECO:0007669"/>
    <property type="project" value="UniProtKB-UniRule"/>
</dbReference>
<feature type="domain" description="EAL" evidence="2">
    <location>
        <begin position="478"/>
        <end position="727"/>
    </location>
</feature>
<name>A0A0S3PV87_9BRAD</name>
<keyword evidence="1" id="KW-0472">Membrane</keyword>
<proteinExistence type="predicted"/>
<dbReference type="Gene3D" id="3.20.20.450">
    <property type="entry name" value="EAL domain"/>
    <property type="match status" value="1"/>
</dbReference>
<dbReference type="CDD" id="cd01949">
    <property type="entry name" value="GGDEF"/>
    <property type="match status" value="1"/>
</dbReference>
<dbReference type="SMART" id="SM00052">
    <property type="entry name" value="EAL"/>
    <property type="match status" value="1"/>
</dbReference>
<dbReference type="CDD" id="cd01948">
    <property type="entry name" value="EAL"/>
    <property type="match status" value="1"/>
</dbReference>
<dbReference type="EMBL" id="AP014946">
    <property type="protein sequence ID" value="BAT59810.1"/>
    <property type="molecule type" value="Genomic_DNA"/>
</dbReference>
<dbReference type="AlphaFoldDB" id="A0A0S3PV87"/>
<feature type="transmembrane region" description="Helical" evidence="1">
    <location>
        <begin position="171"/>
        <end position="194"/>
    </location>
</feature>
<dbReference type="InterPro" id="IPR029787">
    <property type="entry name" value="Nucleotide_cyclase"/>
</dbReference>
<dbReference type="PANTHER" id="PTHR44757">
    <property type="entry name" value="DIGUANYLATE CYCLASE DGCP"/>
    <property type="match status" value="1"/>
</dbReference>
<feature type="transmembrane region" description="Helical" evidence="1">
    <location>
        <begin position="101"/>
        <end position="125"/>
    </location>
</feature>
<dbReference type="SUPFAM" id="SSF55073">
    <property type="entry name" value="Nucleotide cyclase"/>
    <property type="match status" value="1"/>
</dbReference>
<dbReference type="PROSITE" id="PS50887">
    <property type="entry name" value="GGDEF"/>
    <property type="match status" value="1"/>
</dbReference>
<dbReference type="PANTHER" id="PTHR44757:SF2">
    <property type="entry name" value="BIOFILM ARCHITECTURE MAINTENANCE PROTEIN MBAA"/>
    <property type="match status" value="1"/>
</dbReference>
<feature type="transmembrane region" description="Helical" evidence="1">
    <location>
        <begin position="266"/>
        <end position="291"/>
    </location>
</feature>
<gene>
    <name evidence="5" type="primary">gmr_5</name>
    <name evidence="5" type="ORF">GJW-30_1_02344</name>
</gene>
<keyword evidence="1" id="KW-1133">Transmembrane helix</keyword>
<organism evidence="5 6">
    <name type="scientific">Variibacter gotjawalensis</name>
    <dbReference type="NCBI Taxonomy" id="1333996"/>
    <lineage>
        <taxon>Bacteria</taxon>
        <taxon>Pseudomonadati</taxon>
        <taxon>Pseudomonadota</taxon>
        <taxon>Alphaproteobacteria</taxon>
        <taxon>Hyphomicrobiales</taxon>
        <taxon>Nitrobacteraceae</taxon>
        <taxon>Variibacter</taxon>
    </lineage>
</organism>
<dbReference type="PROSITE" id="PS50883">
    <property type="entry name" value="EAL"/>
    <property type="match status" value="1"/>
</dbReference>
<accession>A0A0S3PV87</accession>
<feature type="transmembrane region" description="Helical" evidence="1">
    <location>
        <begin position="200"/>
        <end position="220"/>
    </location>
</feature>
<dbReference type="InterPro" id="IPR001633">
    <property type="entry name" value="EAL_dom"/>
</dbReference>
<dbReference type="NCBIfam" id="TIGR00254">
    <property type="entry name" value="GGDEF"/>
    <property type="match status" value="1"/>
</dbReference>
<dbReference type="Pfam" id="PF00990">
    <property type="entry name" value="GGDEF"/>
    <property type="match status" value="1"/>
</dbReference>
<feature type="transmembrane region" description="Helical" evidence="1">
    <location>
        <begin position="68"/>
        <end position="89"/>
    </location>
</feature>
<reference evidence="5 6" key="1">
    <citation type="submission" date="2015-08" db="EMBL/GenBank/DDBJ databases">
        <title>Investigation of the bacterial diversity of lava forest soil.</title>
        <authorList>
            <person name="Lee J.S."/>
        </authorList>
    </citation>
    <scope>NUCLEOTIDE SEQUENCE [LARGE SCALE GENOMIC DNA]</scope>
    <source>
        <strain evidence="5 6">GJW-30</strain>
    </source>
</reference>
<evidence type="ECO:0000313" key="5">
    <source>
        <dbReference type="EMBL" id="BAT59810.1"/>
    </source>
</evidence>
<evidence type="ECO:0000259" key="2">
    <source>
        <dbReference type="PROSITE" id="PS50883"/>
    </source>
</evidence>
<protein>
    <submittedName>
        <fullName evidence="5">Cyclic di-GMP phosphodiesterase Gmr</fullName>
        <ecNumber evidence="5">3.1.4.52</ecNumber>
    </submittedName>
</protein>
<dbReference type="InterPro" id="IPR035919">
    <property type="entry name" value="EAL_sf"/>
</dbReference>
<feature type="transmembrane region" description="Helical" evidence="1">
    <location>
        <begin position="227"/>
        <end position="246"/>
    </location>
</feature>
<dbReference type="SMART" id="SM00267">
    <property type="entry name" value="GGDEF"/>
    <property type="match status" value="1"/>
</dbReference>
<keyword evidence="6" id="KW-1185">Reference proteome</keyword>
<dbReference type="InterPro" id="IPR005330">
    <property type="entry name" value="MHYT_dom"/>
</dbReference>
<dbReference type="Pfam" id="PF00563">
    <property type="entry name" value="EAL"/>
    <property type="match status" value="1"/>
</dbReference>
<dbReference type="Gene3D" id="3.30.70.270">
    <property type="match status" value="1"/>
</dbReference>
<keyword evidence="1" id="KW-0812">Transmembrane</keyword>
<evidence type="ECO:0000256" key="1">
    <source>
        <dbReference type="PROSITE-ProRule" id="PRU00244"/>
    </source>
</evidence>
<dbReference type="InterPro" id="IPR052155">
    <property type="entry name" value="Biofilm_reg_signaling"/>
</dbReference>
<dbReference type="Proteomes" id="UP000236884">
    <property type="component" value="Chromosome"/>
</dbReference>
<sequence length="734" mass="78532">MTRRRPQSEAPKFANSLDATITYRPPLTHSLVATGYNFSNQASRGDSDAAFGAFIVRVISCLVTDHNLWLVSLAAIICVLGSAITFSLYQRARERSGSQKNGWTFLTAVAAGSSIWCTHFIAMLAYNSAAPVTFDPIFTMVSLIVAIAGCGIGFGISAFNKDGYLPEVSGAIVGLSVACMHYTGMAAYHVAGIVDWDTAYVAASVILAASISALAVRVAVRSKYRHSLAVAVALFVVSIVALHFTGMAAVAVTPLGGHGDESSQQAFAAIAVAVASVGLMVVGTGVASYMIDERTAAETVNHLRRLALNDALTGLPNRVHLNEYLNKELARAEQNSWSLAVVGIDLNHFKEINDLRGHAAGDQTLKVIGERLASLLQPGEFAARVGGDEFAAIKRFAGTNELHEFVARLETALTLPIAFDDFEAVTGGSIGVALYPQDGRETEVLLSNADLAMYRAKIVPDSSVCFYEKEMDEAARERKSLRADLLRAIELGEFHLHYQVQTLVTTGEVSGYEALLRWNHRERGAISPEEFIPIAEESGSIVEIGEWVLRTACSNAASWSGGKIAVNVSGVQLARADFAEKVHAILVETGLSPSRLELEITETALIADKVRALHTLRRIRNLGVAIAIDDFGAGYSSLETLRAFPFSKIKLDRSFTRGLERDAQAKAIVRAVLALGKSLDIPVLAEGVETVSQLEILRDESCDEAQGYLIGRPGPSGGAANLNVALEPAVSLAS</sequence>
<dbReference type="GO" id="GO:0071111">
    <property type="term" value="F:cyclic-guanylate-specific phosphodiesterase activity"/>
    <property type="evidence" value="ECO:0007669"/>
    <property type="project" value="UniProtKB-EC"/>
</dbReference>
<feature type="domain" description="GGDEF" evidence="3">
    <location>
        <begin position="337"/>
        <end position="469"/>
    </location>
</feature>
<dbReference type="Pfam" id="PF03707">
    <property type="entry name" value="MHYT"/>
    <property type="match status" value="2"/>
</dbReference>
<evidence type="ECO:0000259" key="3">
    <source>
        <dbReference type="PROSITE" id="PS50887"/>
    </source>
</evidence>
<dbReference type="KEGG" id="vgo:GJW-30_1_02344"/>
<dbReference type="InterPro" id="IPR000160">
    <property type="entry name" value="GGDEF_dom"/>
</dbReference>
<dbReference type="PROSITE" id="PS50924">
    <property type="entry name" value="MHYT"/>
    <property type="match status" value="1"/>
</dbReference>
<feature type="transmembrane region" description="Helical" evidence="1">
    <location>
        <begin position="137"/>
        <end position="159"/>
    </location>
</feature>
<evidence type="ECO:0000259" key="4">
    <source>
        <dbReference type="PROSITE" id="PS50924"/>
    </source>
</evidence>
<dbReference type="InterPro" id="IPR043128">
    <property type="entry name" value="Rev_trsase/Diguanyl_cyclase"/>
</dbReference>
<dbReference type="EC" id="3.1.4.52" evidence="5"/>
<keyword evidence="5" id="KW-0378">Hydrolase</keyword>
<dbReference type="SUPFAM" id="SSF141868">
    <property type="entry name" value="EAL domain-like"/>
    <property type="match status" value="1"/>
</dbReference>
<evidence type="ECO:0000313" key="6">
    <source>
        <dbReference type="Proteomes" id="UP000236884"/>
    </source>
</evidence>
<feature type="domain" description="MHYT" evidence="4">
    <location>
        <begin position="66"/>
        <end position="253"/>
    </location>
</feature>